<evidence type="ECO:0000256" key="2">
    <source>
        <dbReference type="ARBA" id="ARBA00022771"/>
    </source>
</evidence>
<evidence type="ECO:0000313" key="8">
    <source>
        <dbReference type="Proteomes" id="UP000245771"/>
    </source>
</evidence>
<feature type="domain" description="CHY-type" evidence="6">
    <location>
        <begin position="1"/>
        <end position="73"/>
    </location>
</feature>
<gene>
    <name evidence="7" type="ORF">FA14DRAFT_78100</name>
</gene>
<feature type="region of interest" description="Disordered" evidence="5">
    <location>
        <begin position="182"/>
        <end position="201"/>
    </location>
</feature>
<evidence type="ECO:0000259" key="6">
    <source>
        <dbReference type="PROSITE" id="PS51266"/>
    </source>
</evidence>
<dbReference type="RefSeq" id="XP_025353103.1">
    <property type="nucleotide sequence ID" value="XM_025502871.1"/>
</dbReference>
<protein>
    <recommendedName>
        <fullName evidence="6">CHY-type domain-containing protein</fullName>
    </recommendedName>
</protein>
<dbReference type="SUPFAM" id="SSF161219">
    <property type="entry name" value="CHY zinc finger-like"/>
    <property type="match status" value="1"/>
</dbReference>
<evidence type="ECO:0000256" key="5">
    <source>
        <dbReference type="SAM" id="MobiDB-lite"/>
    </source>
</evidence>
<feature type="compositionally biased region" description="Polar residues" evidence="5">
    <location>
        <begin position="82"/>
        <end position="94"/>
    </location>
</feature>
<dbReference type="PANTHER" id="PTHR28082">
    <property type="entry name" value="ZINC FINGER PROTEIN"/>
    <property type="match status" value="1"/>
</dbReference>
<keyword evidence="3" id="KW-0862">Zinc</keyword>
<dbReference type="PROSITE" id="PS51266">
    <property type="entry name" value="ZF_CHY"/>
    <property type="match status" value="1"/>
</dbReference>
<organism evidence="7 8">
    <name type="scientific">Meira miltonrushii</name>
    <dbReference type="NCBI Taxonomy" id="1280837"/>
    <lineage>
        <taxon>Eukaryota</taxon>
        <taxon>Fungi</taxon>
        <taxon>Dikarya</taxon>
        <taxon>Basidiomycota</taxon>
        <taxon>Ustilaginomycotina</taxon>
        <taxon>Exobasidiomycetes</taxon>
        <taxon>Exobasidiales</taxon>
        <taxon>Brachybasidiaceae</taxon>
        <taxon>Meira</taxon>
    </lineage>
</organism>
<keyword evidence="2 4" id="KW-0863">Zinc-finger</keyword>
<dbReference type="PANTHER" id="PTHR28082:SF2">
    <property type="entry name" value="CHY-TYPE DOMAIN-CONTAINING PROTEIN"/>
    <property type="match status" value="1"/>
</dbReference>
<evidence type="ECO:0000256" key="1">
    <source>
        <dbReference type="ARBA" id="ARBA00022723"/>
    </source>
</evidence>
<reference evidence="7 8" key="1">
    <citation type="journal article" date="2018" name="Mol. Biol. Evol.">
        <title>Broad Genomic Sampling Reveals a Smut Pathogenic Ancestry of the Fungal Clade Ustilaginomycotina.</title>
        <authorList>
            <person name="Kijpornyongpan T."/>
            <person name="Mondo S.J."/>
            <person name="Barry K."/>
            <person name="Sandor L."/>
            <person name="Lee J."/>
            <person name="Lipzen A."/>
            <person name="Pangilinan J."/>
            <person name="LaButti K."/>
            <person name="Hainaut M."/>
            <person name="Henrissat B."/>
            <person name="Grigoriev I.V."/>
            <person name="Spatafora J.W."/>
            <person name="Aime M.C."/>
        </authorList>
    </citation>
    <scope>NUCLEOTIDE SEQUENCE [LARGE SCALE GENOMIC DNA]</scope>
    <source>
        <strain evidence="7 8">MCA 3882</strain>
    </source>
</reference>
<keyword evidence="8" id="KW-1185">Reference proteome</keyword>
<dbReference type="GO" id="GO:0045041">
    <property type="term" value="P:protein import into mitochondrial intermembrane space"/>
    <property type="evidence" value="ECO:0007669"/>
    <property type="project" value="TreeGrafter"/>
</dbReference>
<sequence length="201" mass="22892">MCKHILNAQVSVRAPCCRRFFDCPLCHSEQTGDEHKLRKTIEMQFICKKCKRAFRKDLTRFEEEDEYCPHCDNHFVIEAQTPGMQDTAGPSTSRGGENGEEDDENGTAEPLRPDLEHSARILLDDRMRYDPRRDWVATDLTAGEKGERIDEGGLIGVFQQKEDSERQALQATRDYKNMMNAVGAGNNGAQHAIKDDDLDWS</sequence>
<dbReference type="GeneID" id="37024652"/>
<dbReference type="InterPro" id="IPR008913">
    <property type="entry name" value="Znf_CHY"/>
</dbReference>
<keyword evidence="1" id="KW-0479">Metal-binding</keyword>
<dbReference type="AlphaFoldDB" id="A0A316V8J3"/>
<dbReference type="OrthoDB" id="411372at2759"/>
<dbReference type="InterPro" id="IPR052604">
    <property type="entry name" value="Mito_Tim_assembly_helper"/>
</dbReference>
<evidence type="ECO:0000256" key="3">
    <source>
        <dbReference type="ARBA" id="ARBA00022833"/>
    </source>
</evidence>
<dbReference type="Proteomes" id="UP000245771">
    <property type="component" value="Unassembled WGS sequence"/>
</dbReference>
<dbReference type="InterPro" id="IPR037274">
    <property type="entry name" value="Znf_CHY_sf"/>
</dbReference>
<evidence type="ECO:0000313" key="7">
    <source>
        <dbReference type="EMBL" id="PWN32801.1"/>
    </source>
</evidence>
<dbReference type="GO" id="GO:0005758">
    <property type="term" value="C:mitochondrial intermembrane space"/>
    <property type="evidence" value="ECO:0007669"/>
    <property type="project" value="TreeGrafter"/>
</dbReference>
<name>A0A316V8J3_9BASI</name>
<dbReference type="EMBL" id="KZ819605">
    <property type="protein sequence ID" value="PWN32801.1"/>
    <property type="molecule type" value="Genomic_DNA"/>
</dbReference>
<dbReference type="Pfam" id="PF05495">
    <property type="entry name" value="zf-CHY"/>
    <property type="match status" value="1"/>
</dbReference>
<dbReference type="InParanoid" id="A0A316V8J3"/>
<proteinExistence type="predicted"/>
<dbReference type="GO" id="GO:0008270">
    <property type="term" value="F:zinc ion binding"/>
    <property type="evidence" value="ECO:0007669"/>
    <property type="project" value="UniProtKB-KW"/>
</dbReference>
<evidence type="ECO:0000256" key="4">
    <source>
        <dbReference type="PROSITE-ProRule" id="PRU00601"/>
    </source>
</evidence>
<accession>A0A316V8J3</accession>
<feature type="region of interest" description="Disordered" evidence="5">
    <location>
        <begin position="79"/>
        <end position="112"/>
    </location>
</feature>
<dbReference type="STRING" id="1280837.A0A316V8J3"/>